<feature type="compositionally biased region" description="Low complexity" evidence="1">
    <location>
        <begin position="433"/>
        <end position="443"/>
    </location>
</feature>
<evidence type="ECO:0000313" key="2">
    <source>
        <dbReference type="EMBL" id="KAK9779560.1"/>
    </source>
</evidence>
<evidence type="ECO:0000256" key="1">
    <source>
        <dbReference type="SAM" id="MobiDB-lite"/>
    </source>
</evidence>
<accession>A0ABR2Y1A4</accession>
<feature type="compositionally biased region" description="Polar residues" evidence="1">
    <location>
        <begin position="59"/>
        <end position="74"/>
    </location>
</feature>
<feature type="region of interest" description="Disordered" evidence="1">
    <location>
        <begin position="1"/>
        <end position="20"/>
    </location>
</feature>
<gene>
    <name evidence="2" type="ORF">SCAR479_03626</name>
</gene>
<keyword evidence="3" id="KW-1185">Reference proteome</keyword>
<proteinExistence type="predicted"/>
<dbReference type="EMBL" id="JARVKM010000010">
    <property type="protein sequence ID" value="KAK9779560.1"/>
    <property type="molecule type" value="Genomic_DNA"/>
</dbReference>
<protein>
    <submittedName>
        <fullName evidence="2">Uncharacterized protein</fullName>
    </submittedName>
</protein>
<dbReference type="InterPro" id="IPR053221">
    <property type="entry name" value="Burnettramic_acid_biosynth"/>
</dbReference>
<feature type="region of interest" description="Disordered" evidence="1">
    <location>
        <begin position="425"/>
        <end position="458"/>
    </location>
</feature>
<sequence length="517" mass="55841">MFRGQSTGDDGGRNRRIGGAADGPVGLIFKGLATGVGLASESYHHRKEKKAREGEQKSAAGSSTEAGYPSNYTSAGLPEKPVYELAHGDMDMSRRMDESAWKLDEAQDEITQEQPPSYAVFELPGDEPQVVNSFLQHHPPPASDTLYQLAMPVVLTQRRPGARTRGFVRAYAPILEDVGIDQPAFLEFLDNLNKAVEPSPWIQAINLASLAGNAVPEPFTMIISAAVKLAADTASEVHSRTKTNKFLDDMNQSYFAPRGLVALLMTWRPSKPGELMTNVDFTLNSYIAKASSQPQDKWWKNTQHKLSQSSGATSFEFPETAPLTFPVLDDLMTTDAEGPSETKKKQSAIKNGGAFVESYLDKRARAKWAGENPESKMATAAPKEEFYSRYADPNHPASSGDPIAFLTGGHLQGFRGRGGIESLGGRGLGQRGSGSNSRGLGISREGGRGQAIQQGRGEGRGLAVGNGLGGIGPLSLVQGAKKFLQDDVLYLMIVQRPTEEQLAASEALLASYQQRQR</sequence>
<name>A0ABR2Y1A4_9PEZI</name>
<dbReference type="Proteomes" id="UP001465668">
    <property type="component" value="Unassembled WGS sequence"/>
</dbReference>
<feature type="region of interest" description="Disordered" evidence="1">
    <location>
        <begin position="43"/>
        <end position="75"/>
    </location>
</feature>
<dbReference type="PANTHER" id="PTHR38887:SF1">
    <property type="entry name" value="RAS MODIFICATION PROTEIN ERF4"/>
    <property type="match status" value="1"/>
</dbReference>
<organism evidence="2 3">
    <name type="scientific">Seiridium cardinale</name>
    <dbReference type="NCBI Taxonomy" id="138064"/>
    <lineage>
        <taxon>Eukaryota</taxon>
        <taxon>Fungi</taxon>
        <taxon>Dikarya</taxon>
        <taxon>Ascomycota</taxon>
        <taxon>Pezizomycotina</taxon>
        <taxon>Sordariomycetes</taxon>
        <taxon>Xylariomycetidae</taxon>
        <taxon>Amphisphaeriales</taxon>
        <taxon>Sporocadaceae</taxon>
        <taxon>Seiridium</taxon>
    </lineage>
</organism>
<dbReference type="PANTHER" id="PTHR38887">
    <property type="entry name" value="CHROMOSOME 21, WHOLE GENOME SHOTGUN SEQUENCE"/>
    <property type="match status" value="1"/>
</dbReference>
<reference evidence="2 3" key="1">
    <citation type="submission" date="2024-02" db="EMBL/GenBank/DDBJ databases">
        <title>First draft genome assembly of two strains of Seiridium cardinale.</title>
        <authorList>
            <person name="Emiliani G."/>
            <person name="Scali E."/>
        </authorList>
    </citation>
    <scope>NUCLEOTIDE SEQUENCE [LARGE SCALE GENOMIC DNA]</scope>
    <source>
        <strain evidence="2 3">BM-138-000479</strain>
    </source>
</reference>
<evidence type="ECO:0000313" key="3">
    <source>
        <dbReference type="Proteomes" id="UP001465668"/>
    </source>
</evidence>
<comment type="caution">
    <text evidence="2">The sequence shown here is derived from an EMBL/GenBank/DDBJ whole genome shotgun (WGS) entry which is preliminary data.</text>
</comment>